<comment type="subcellular location">
    <subcellularLocation>
        <location evidence="1 9">Cell outer membrane</location>
        <topology evidence="1 9">Multi-pass membrane protein</topology>
    </subcellularLocation>
</comment>
<accession>A0A846N3P2</accession>
<evidence type="ECO:0000256" key="3">
    <source>
        <dbReference type="ARBA" id="ARBA00022452"/>
    </source>
</evidence>
<evidence type="ECO:0000256" key="12">
    <source>
        <dbReference type="SAM" id="SignalP"/>
    </source>
</evidence>
<proteinExistence type="inferred from homology"/>
<dbReference type="PROSITE" id="PS51257">
    <property type="entry name" value="PROKAR_LIPOPROTEIN"/>
    <property type="match status" value="1"/>
</dbReference>
<evidence type="ECO:0000313" key="15">
    <source>
        <dbReference type="EMBL" id="NIK89690.1"/>
    </source>
</evidence>
<keyword evidence="16" id="KW-1185">Reference proteome</keyword>
<dbReference type="GO" id="GO:0009279">
    <property type="term" value="C:cell outer membrane"/>
    <property type="evidence" value="ECO:0007669"/>
    <property type="project" value="UniProtKB-SubCell"/>
</dbReference>
<evidence type="ECO:0000256" key="5">
    <source>
        <dbReference type="ARBA" id="ARBA00022729"/>
    </source>
</evidence>
<dbReference type="InterPro" id="IPR037066">
    <property type="entry name" value="Plug_dom_sf"/>
</dbReference>
<comment type="caution">
    <text evidence="15">The sequence shown here is derived from an EMBL/GenBank/DDBJ whole genome shotgun (WGS) entry which is preliminary data.</text>
</comment>
<comment type="similarity">
    <text evidence="9 11">Belongs to the TonB-dependent receptor family.</text>
</comment>
<organism evidence="15 16">
    <name type="scientific">Rhizomicrobium palustre</name>
    <dbReference type="NCBI Taxonomy" id="189966"/>
    <lineage>
        <taxon>Bacteria</taxon>
        <taxon>Pseudomonadati</taxon>
        <taxon>Pseudomonadota</taxon>
        <taxon>Alphaproteobacteria</taxon>
        <taxon>Micropepsales</taxon>
        <taxon>Micropepsaceae</taxon>
        <taxon>Rhizomicrobium</taxon>
    </lineage>
</organism>
<keyword evidence="3 9" id="KW-1134">Transmembrane beta strand</keyword>
<dbReference type="InterPro" id="IPR000531">
    <property type="entry name" value="Beta-barrel_TonB"/>
</dbReference>
<evidence type="ECO:0000259" key="14">
    <source>
        <dbReference type="Pfam" id="PF07715"/>
    </source>
</evidence>
<gene>
    <name evidence="15" type="ORF">FHS83_003008</name>
</gene>
<dbReference type="InterPro" id="IPR010916">
    <property type="entry name" value="TonB_box_CS"/>
</dbReference>
<evidence type="ECO:0000256" key="2">
    <source>
        <dbReference type="ARBA" id="ARBA00022448"/>
    </source>
</evidence>
<dbReference type="Pfam" id="PF00593">
    <property type="entry name" value="TonB_dep_Rec_b-barrel"/>
    <property type="match status" value="1"/>
</dbReference>
<keyword evidence="7 9" id="KW-0472">Membrane</keyword>
<evidence type="ECO:0000313" key="16">
    <source>
        <dbReference type="Proteomes" id="UP000570514"/>
    </source>
</evidence>
<dbReference type="PROSITE" id="PS00430">
    <property type="entry name" value="TONB_DEPENDENT_REC_1"/>
    <property type="match status" value="1"/>
</dbReference>
<feature type="domain" description="TonB-dependent receptor plug" evidence="14">
    <location>
        <begin position="51"/>
        <end position="152"/>
    </location>
</feature>
<dbReference type="Pfam" id="PF07715">
    <property type="entry name" value="Plug"/>
    <property type="match status" value="1"/>
</dbReference>
<evidence type="ECO:0000256" key="8">
    <source>
        <dbReference type="ARBA" id="ARBA00023237"/>
    </source>
</evidence>
<evidence type="ECO:0000256" key="6">
    <source>
        <dbReference type="ARBA" id="ARBA00023077"/>
    </source>
</evidence>
<feature type="domain" description="TonB-dependent receptor-like beta-barrel" evidence="13">
    <location>
        <begin position="199"/>
        <end position="628"/>
    </location>
</feature>
<dbReference type="PANTHER" id="PTHR30069">
    <property type="entry name" value="TONB-DEPENDENT OUTER MEMBRANE RECEPTOR"/>
    <property type="match status" value="1"/>
</dbReference>
<dbReference type="GO" id="GO:0044718">
    <property type="term" value="P:siderophore transmembrane transport"/>
    <property type="evidence" value="ECO:0007669"/>
    <property type="project" value="TreeGrafter"/>
</dbReference>
<evidence type="ECO:0000256" key="1">
    <source>
        <dbReference type="ARBA" id="ARBA00004571"/>
    </source>
</evidence>
<dbReference type="RefSeq" id="WP_208414873.1">
    <property type="nucleotide sequence ID" value="NZ_BAAADC010000001.1"/>
</dbReference>
<dbReference type="Gene3D" id="2.170.130.10">
    <property type="entry name" value="TonB-dependent receptor, plug domain"/>
    <property type="match status" value="1"/>
</dbReference>
<dbReference type="Proteomes" id="UP000570514">
    <property type="component" value="Unassembled WGS sequence"/>
</dbReference>
<protein>
    <submittedName>
        <fullName evidence="15">Iron complex outermembrane receptor protein</fullName>
    </submittedName>
</protein>
<keyword evidence="2 9" id="KW-0813">Transport</keyword>
<keyword evidence="4 9" id="KW-0812">Transmembrane</keyword>
<feature type="signal peptide" evidence="12">
    <location>
        <begin position="1"/>
        <end position="21"/>
    </location>
</feature>
<evidence type="ECO:0000256" key="7">
    <source>
        <dbReference type="ARBA" id="ARBA00023136"/>
    </source>
</evidence>
<reference evidence="15 16" key="1">
    <citation type="submission" date="2020-03" db="EMBL/GenBank/DDBJ databases">
        <title>Genomic Encyclopedia of Type Strains, Phase IV (KMG-IV): sequencing the most valuable type-strain genomes for metagenomic binning, comparative biology and taxonomic classification.</title>
        <authorList>
            <person name="Goeker M."/>
        </authorList>
    </citation>
    <scope>NUCLEOTIDE SEQUENCE [LARGE SCALE GENOMIC DNA]</scope>
    <source>
        <strain evidence="15 16">DSM 19867</strain>
    </source>
</reference>
<keyword evidence="8 9" id="KW-0998">Cell outer membrane</keyword>
<dbReference type="EMBL" id="JAASRM010000001">
    <property type="protein sequence ID" value="NIK89690.1"/>
    <property type="molecule type" value="Genomic_DNA"/>
</dbReference>
<evidence type="ECO:0000256" key="9">
    <source>
        <dbReference type="PROSITE-ProRule" id="PRU01360"/>
    </source>
</evidence>
<dbReference type="InterPro" id="IPR039426">
    <property type="entry name" value="TonB-dep_rcpt-like"/>
</dbReference>
<evidence type="ECO:0000256" key="11">
    <source>
        <dbReference type="RuleBase" id="RU003357"/>
    </source>
</evidence>
<dbReference type="GO" id="GO:0015344">
    <property type="term" value="F:siderophore uptake transmembrane transporter activity"/>
    <property type="evidence" value="ECO:0007669"/>
    <property type="project" value="TreeGrafter"/>
</dbReference>
<dbReference type="PANTHER" id="PTHR30069:SF40">
    <property type="entry name" value="TONB-DEPENDENT RECEPTOR NMB0964-RELATED"/>
    <property type="match status" value="1"/>
</dbReference>
<dbReference type="InterPro" id="IPR036942">
    <property type="entry name" value="Beta-barrel_TonB_sf"/>
</dbReference>
<feature type="short sequence motif" description="TonB box" evidence="10">
    <location>
        <begin position="35"/>
        <end position="41"/>
    </location>
</feature>
<dbReference type="SUPFAM" id="SSF56935">
    <property type="entry name" value="Porins"/>
    <property type="match status" value="1"/>
</dbReference>
<evidence type="ECO:0000256" key="10">
    <source>
        <dbReference type="PROSITE-ProRule" id="PRU10143"/>
    </source>
</evidence>
<name>A0A846N3P2_9PROT</name>
<keyword evidence="15" id="KW-0675">Receptor</keyword>
<keyword evidence="6 10" id="KW-0798">TonB box</keyword>
<feature type="chain" id="PRO_5032599578" evidence="12">
    <location>
        <begin position="22"/>
        <end position="660"/>
    </location>
</feature>
<dbReference type="Gene3D" id="2.40.170.20">
    <property type="entry name" value="TonB-dependent receptor, beta-barrel domain"/>
    <property type="match status" value="1"/>
</dbReference>
<evidence type="ECO:0000259" key="13">
    <source>
        <dbReference type="Pfam" id="PF00593"/>
    </source>
</evidence>
<sequence length="660" mass="69367">MFRKYLMLSAAAAACTCPSFAQQVYSPDRASGVETVVVTASPIAKGLDASASITTQVDRSTILDAAGGNIADALANVPGVSGSGFAAGASRPIIRGMDASRVKLVEDGLSSSDVSDIGPDHGVPLDPLSTQQIEVVRGAATLRYGSQALGGVINAINNRVPTALPEKTMSTEVSGTYGSSANTGEGSVMTDIAAGNFAIHADGFYRTAGNYDTPNGTQANSFFVGNGFSAGSTYFFGNNSHTGAAVIQYDGKYGIPSDTTYILMRQTKFLSRSSFDVGAGPFGALNVDASYANYSHEEKNPDGSVNTTFKNKELDAHIEQLIGAIGPISNAAVGLQVQNRGFSAIGQDSSYLFPTQTNSVAGYIFADSDLSKTLHLETSARIENVRITGTPASDVRTTRDYTPVSGAIGLLYDASDFLKLGLTASSAGRAPAQTELFARGGHDGPQTYETGDPTLKIERSNSLEGTARLRLGKFNADFSAWSSWFDNYIYGALNGQSCSDDGVCSVGGGDLRELFYRQQGAHFWGLEGKGSLTLYEYGSGGLVGTLQGDFVRATLNDGSNVPRIPAMRIGWGLAWESDQFDLGVNATAAGKQTDAGAFDTATGGYTELNAKLAWRPMDGYQIELIGHNLTNAEERNAAAFNKDLVVAPGRDIRVVLTAKL</sequence>
<keyword evidence="5 12" id="KW-0732">Signal</keyword>
<evidence type="ECO:0000256" key="4">
    <source>
        <dbReference type="ARBA" id="ARBA00022692"/>
    </source>
</evidence>
<dbReference type="InterPro" id="IPR012910">
    <property type="entry name" value="Plug_dom"/>
</dbReference>
<dbReference type="AlphaFoldDB" id="A0A846N3P2"/>
<dbReference type="PROSITE" id="PS52016">
    <property type="entry name" value="TONB_DEPENDENT_REC_3"/>
    <property type="match status" value="1"/>
</dbReference>